<dbReference type="Gene3D" id="2.40.50.140">
    <property type="entry name" value="Nucleic acid-binding proteins"/>
    <property type="match status" value="1"/>
</dbReference>
<gene>
    <name evidence="1" type="ORF">EV44_g1947</name>
</gene>
<accession>A0A0B1PAD7</accession>
<evidence type="ECO:0000313" key="1">
    <source>
        <dbReference type="EMBL" id="KHJ35208.1"/>
    </source>
</evidence>
<keyword evidence="2" id="KW-1185">Reference proteome</keyword>
<dbReference type="Proteomes" id="UP000030854">
    <property type="component" value="Unassembled WGS sequence"/>
</dbReference>
<reference evidence="1 2" key="1">
    <citation type="journal article" date="2014" name="BMC Genomics">
        <title>Adaptive genomic structural variation in the grape powdery mildew pathogen, Erysiphe necator.</title>
        <authorList>
            <person name="Jones L."/>
            <person name="Riaz S."/>
            <person name="Morales-Cruz A."/>
            <person name="Amrine K.C."/>
            <person name="McGuire B."/>
            <person name="Gubler W.D."/>
            <person name="Walker M.A."/>
            <person name="Cantu D."/>
        </authorList>
    </citation>
    <scope>NUCLEOTIDE SEQUENCE [LARGE SCALE GENOMIC DNA]</scope>
    <source>
        <strain evidence="2">c</strain>
    </source>
</reference>
<dbReference type="AlphaFoldDB" id="A0A0B1PAD7"/>
<evidence type="ECO:0000313" key="2">
    <source>
        <dbReference type="Proteomes" id="UP000030854"/>
    </source>
</evidence>
<comment type="caution">
    <text evidence="1">The sequence shown here is derived from an EMBL/GenBank/DDBJ whole genome shotgun (WGS) entry which is preliminary data.</text>
</comment>
<dbReference type="EMBL" id="JNVN01000481">
    <property type="protein sequence ID" value="KHJ35208.1"/>
    <property type="molecule type" value="Genomic_DNA"/>
</dbReference>
<proteinExistence type="predicted"/>
<organism evidence="1 2">
    <name type="scientific">Uncinula necator</name>
    <name type="common">Grape powdery mildew</name>
    <dbReference type="NCBI Taxonomy" id="52586"/>
    <lineage>
        <taxon>Eukaryota</taxon>
        <taxon>Fungi</taxon>
        <taxon>Dikarya</taxon>
        <taxon>Ascomycota</taxon>
        <taxon>Pezizomycotina</taxon>
        <taxon>Leotiomycetes</taxon>
        <taxon>Erysiphales</taxon>
        <taxon>Erysiphaceae</taxon>
        <taxon>Erysiphe</taxon>
    </lineage>
</organism>
<dbReference type="OMA" id="DIVLLRM"/>
<dbReference type="InterPro" id="IPR012340">
    <property type="entry name" value="NA-bd_OB-fold"/>
</dbReference>
<protein>
    <recommendedName>
        <fullName evidence="3">Nucleic acid-binding protein</fullName>
    </recommendedName>
</protein>
<sequence>MTPKIIIFTGAPNTLSLDWDESNLLSYFQPSIAQFCGKETMGLSEVMNVSQPSWRLLSHQRSHYMELDPENFDNSRLSQCDSQEALDNILPIITSKKDLFTQKFPQNLEISESRMSQHDGEIFSQFYEESYIRHKDKILPLSICISEQTSTTNSSINNDDDSSLNSSLDLSLSLVENIPVSDRLTDLKDIPSAGYIDSIYPQTVTCNIIVGIISITEARAIKTRRGQNLELIELLVGDETNSGFKINFWSNSLSSGKKPAESINVLYELKTQDIILIQNMALNSFQGNVYGQNLRKELTKIYLLDRYRNFGLKCTRYNGCVNNSNKIEFQNLQFAKINRVLEWLVRFVKVDPAITRRKEIAQELQTEELPPDTQ</sequence>
<evidence type="ECO:0008006" key="3">
    <source>
        <dbReference type="Google" id="ProtNLM"/>
    </source>
</evidence>
<dbReference type="STRING" id="52586.A0A0B1PAD7"/>
<name>A0A0B1PAD7_UNCNE</name>
<dbReference type="HOGENOM" id="CLU_054588_0_0_1"/>
<dbReference type="SUPFAM" id="SSF50249">
    <property type="entry name" value="Nucleic acid-binding proteins"/>
    <property type="match status" value="1"/>
</dbReference>